<dbReference type="VEuPathDB" id="AmoebaDB:EHI7A_006060"/>
<feature type="compositionally biased region" description="Basic and acidic residues" evidence="2">
    <location>
        <begin position="110"/>
        <end position="128"/>
    </location>
</feature>
<evidence type="ECO:0000313" key="3">
    <source>
        <dbReference type="EMBL" id="GAT95216.1"/>
    </source>
</evidence>
<feature type="coiled-coil region" evidence="1">
    <location>
        <begin position="363"/>
        <end position="390"/>
    </location>
</feature>
<evidence type="ECO:0000256" key="1">
    <source>
        <dbReference type="SAM" id="Coils"/>
    </source>
</evidence>
<gene>
    <name evidence="3" type="ORF">CL6EHI_027620</name>
</gene>
<protein>
    <submittedName>
        <fullName evidence="3">Uncharacterized protein</fullName>
    </submittedName>
</protein>
<feature type="region of interest" description="Disordered" evidence="2">
    <location>
        <begin position="105"/>
        <end position="135"/>
    </location>
</feature>
<sequence>MADDIPTDQFCCIVGCINQGSVPLKEVEGTFQIKNELVNTRPIKWKLCDIHFNSAIEKMGCCVIECNEKASTFTLPEYEIHKKDDNVAHNHICLKHHIQMTRNTLKPIKRQSEEPDQKELPLKKRSSDNSDTVTDDTITTEYQNGIVVEKKNIKKEIIEDGTTLKSEESKETITPINQTENNESIQTINDKKGSLDIKKCCFSYCTETAIGTLKFIHPLQIPVCYTHQKIITKLLRKALLDHQIVLSTSTNEMIASCSSIHFHPLSNYKKIGNDGRCALCFGYNNKKPIYICSSCSNVFCAECQRVIAEITKTNIQQPSTHWKCCVCCTKGIREREDVLRREVIIVREAASKRLNIFIQKEGKQVQEKIQQEKERRIEKIEKRKKQIKRIIKWFDMVFPKAVQLRWKIPDCTLENSPSEGCLFVFSKTQTNYFISHQPITGETLIETLHSIAESINKRIIKEVDKTVPLKKLLLVHSKEYVDILKEIFSQQDERTITIKHYLNTILSEQSFQNAPCCLAEFYLRVSLEIAQGVCESLEFLSKNKNIKFAYIFTGAKGGVVPYQGSLEKKEGGKTEDSKIVIKLTPDVKLNEQSKPIVMIMKKNPMEFPNGIQAKIPADVIMSSYFINYIGLGVKHALKVIGIKRIAVVVLGELDTERGTIEILKEEIKNKEVLIVKSGEEWAETAFKVRAFSPEIIFISFHCEICNFNPNVDTRIKKVAKEIMKMTKTDDAVAPPCQIVTLFQHGIVQDVNYEKYRSAIKLFIGTLNNDF</sequence>
<keyword evidence="1" id="KW-0175">Coiled coil</keyword>
<name>A0A5K1TZ03_ENTHI</name>
<proteinExistence type="predicted"/>
<dbReference type="VEuPathDB" id="AmoebaDB:EHI_027620"/>
<dbReference type="EMBL" id="BDEQ01000001">
    <property type="protein sequence ID" value="GAT95216.1"/>
    <property type="molecule type" value="Genomic_DNA"/>
</dbReference>
<dbReference type="VEuPathDB" id="AmoebaDB:KM1_017690"/>
<dbReference type="VEuPathDB" id="AmoebaDB:EHI8A_006750"/>
<organism evidence="3 4">
    <name type="scientific">Entamoeba histolytica</name>
    <dbReference type="NCBI Taxonomy" id="5759"/>
    <lineage>
        <taxon>Eukaryota</taxon>
        <taxon>Amoebozoa</taxon>
        <taxon>Evosea</taxon>
        <taxon>Archamoebae</taxon>
        <taxon>Mastigamoebida</taxon>
        <taxon>Entamoebidae</taxon>
        <taxon>Entamoeba</taxon>
    </lineage>
</organism>
<comment type="caution">
    <text evidence="3">The sequence shown here is derived from an EMBL/GenBank/DDBJ whole genome shotgun (WGS) entry which is preliminary data.</text>
</comment>
<reference evidence="3 4" key="1">
    <citation type="submission" date="2016-05" db="EMBL/GenBank/DDBJ databases">
        <title>First whole genome sequencing of Entamoeba histolytica HM1:IMSS-clone-6.</title>
        <authorList>
            <person name="Mukherjee Avik.K."/>
            <person name="Izumyama S."/>
            <person name="Nakada-Tsukui K."/>
            <person name="Nozaki T."/>
        </authorList>
    </citation>
    <scope>NUCLEOTIDE SEQUENCE [LARGE SCALE GENOMIC DNA]</scope>
    <source>
        <strain evidence="3 4">HM1:IMSS clone 6</strain>
    </source>
</reference>
<dbReference type="AlphaFoldDB" id="A0A5K1TZ03"/>
<dbReference type="Proteomes" id="UP000078387">
    <property type="component" value="Unassembled WGS sequence"/>
</dbReference>
<evidence type="ECO:0000313" key="4">
    <source>
        <dbReference type="Proteomes" id="UP000078387"/>
    </source>
</evidence>
<evidence type="ECO:0000256" key="2">
    <source>
        <dbReference type="SAM" id="MobiDB-lite"/>
    </source>
</evidence>
<dbReference type="VEuPathDB" id="AmoebaDB:EHI5A_015330"/>
<accession>A0A5K1TZ03</accession>
<dbReference type="OMA" id="WKLCDVH"/>